<evidence type="ECO:0000313" key="4">
    <source>
        <dbReference type="EMBL" id="MFB9526349.1"/>
    </source>
</evidence>
<dbReference type="InterPro" id="IPR011042">
    <property type="entry name" value="6-blade_b-propeller_TolB-like"/>
</dbReference>
<organism evidence="4 5">
    <name type="scientific">Nonomuraea roseola</name>
    <dbReference type="NCBI Taxonomy" id="46179"/>
    <lineage>
        <taxon>Bacteria</taxon>
        <taxon>Bacillati</taxon>
        <taxon>Actinomycetota</taxon>
        <taxon>Actinomycetes</taxon>
        <taxon>Streptosporangiales</taxon>
        <taxon>Streptosporangiaceae</taxon>
        <taxon>Nonomuraea</taxon>
    </lineage>
</organism>
<gene>
    <name evidence="4" type="ORF">ACFFRN_06955</name>
</gene>
<accession>A0ABV5PTE8</accession>
<dbReference type="Pfam" id="PF08450">
    <property type="entry name" value="SGL"/>
    <property type="match status" value="1"/>
</dbReference>
<proteinExistence type="inferred from homology"/>
<keyword evidence="2" id="KW-0378">Hydrolase</keyword>
<dbReference type="PANTHER" id="PTHR47572">
    <property type="entry name" value="LIPOPROTEIN-RELATED"/>
    <property type="match status" value="1"/>
</dbReference>
<dbReference type="RefSeq" id="WP_346123334.1">
    <property type="nucleotide sequence ID" value="NZ_BAAAXC010000014.1"/>
</dbReference>
<reference evidence="4 5" key="1">
    <citation type="submission" date="2024-09" db="EMBL/GenBank/DDBJ databases">
        <authorList>
            <person name="Sun Q."/>
            <person name="Mori K."/>
        </authorList>
    </citation>
    <scope>NUCLEOTIDE SEQUENCE [LARGE SCALE GENOMIC DNA]</scope>
    <source>
        <strain evidence="4 5">JCM 3323</strain>
    </source>
</reference>
<evidence type="ECO:0000256" key="2">
    <source>
        <dbReference type="ARBA" id="ARBA00022801"/>
    </source>
</evidence>
<protein>
    <submittedName>
        <fullName evidence="4">SMP-30/gluconolactonase/LRE family protein</fullName>
    </submittedName>
</protein>
<sequence>METLVSGGAFFEGARWHEGRLWVSDFWRYQVFAISMDGTAEPVAEVPGAPSGLGWLPDGDLLVVSMMDNKLLRVSEGKAVEYADLSPYSTQFSNDLVMDGHGRAYVGTIDFGGPDTVLLRIDQDGSVTVVAEGMRFPNGMVITDGGATLVVAESWAGRLTAFDLAPDGSLGDRRTWARLPEGSAPDGLALDADGTIWAADAGGNRAVRVREGGEIVDEVSAGELGVFACALGGSDGRTLFLCTAPDANKAAEQREGRILSVRTRLSA</sequence>
<dbReference type="InterPro" id="IPR051262">
    <property type="entry name" value="SMP-30/CGR1_Lactonase"/>
</dbReference>
<evidence type="ECO:0000313" key="5">
    <source>
        <dbReference type="Proteomes" id="UP001589646"/>
    </source>
</evidence>
<evidence type="ECO:0000259" key="3">
    <source>
        <dbReference type="Pfam" id="PF08450"/>
    </source>
</evidence>
<keyword evidence="5" id="KW-1185">Reference proteome</keyword>
<dbReference type="InterPro" id="IPR013658">
    <property type="entry name" value="SGL"/>
</dbReference>
<feature type="domain" description="SMP-30/Gluconolactonase/LRE-like region" evidence="3">
    <location>
        <begin position="12"/>
        <end position="244"/>
    </location>
</feature>
<name>A0ABV5PTE8_9ACTN</name>
<dbReference type="Gene3D" id="2.120.10.30">
    <property type="entry name" value="TolB, C-terminal domain"/>
    <property type="match status" value="1"/>
</dbReference>
<comment type="similarity">
    <text evidence="1">Belongs to the SMP-30/CGR1 family.</text>
</comment>
<dbReference type="SUPFAM" id="SSF63829">
    <property type="entry name" value="Calcium-dependent phosphotriesterase"/>
    <property type="match status" value="1"/>
</dbReference>
<evidence type="ECO:0000256" key="1">
    <source>
        <dbReference type="ARBA" id="ARBA00008853"/>
    </source>
</evidence>
<comment type="caution">
    <text evidence="4">The sequence shown here is derived from an EMBL/GenBank/DDBJ whole genome shotgun (WGS) entry which is preliminary data.</text>
</comment>
<dbReference type="Proteomes" id="UP001589646">
    <property type="component" value="Unassembled WGS sequence"/>
</dbReference>
<dbReference type="PANTHER" id="PTHR47572:SF4">
    <property type="entry name" value="LACTONASE DRP35"/>
    <property type="match status" value="1"/>
</dbReference>
<dbReference type="EMBL" id="JBHMCE010000002">
    <property type="protein sequence ID" value="MFB9526349.1"/>
    <property type="molecule type" value="Genomic_DNA"/>
</dbReference>